<protein>
    <recommendedName>
        <fullName evidence="4">CUE domain-containing protein</fullName>
    </recommendedName>
</protein>
<evidence type="ECO:0008006" key="4">
    <source>
        <dbReference type="Google" id="ProtNLM"/>
    </source>
</evidence>
<name>A0A7C8M636_9PLEO</name>
<sequence length="89" mass="10089">MADQRPPQPPRPNQANPTEGFLPQGQERAEQVETLQSFEAAKPQSEDDKNQEILKREFPKIDSTLIAALYSDSLNLAATREMLHELSRE</sequence>
<keyword evidence="3" id="KW-1185">Reference proteome</keyword>
<dbReference type="OrthoDB" id="20105at2759"/>
<proteinExistence type="predicted"/>
<evidence type="ECO:0000313" key="2">
    <source>
        <dbReference type="EMBL" id="KAF2868475.1"/>
    </source>
</evidence>
<accession>A0A7C8M636</accession>
<evidence type="ECO:0000313" key="3">
    <source>
        <dbReference type="Proteomes" id="UP000481861"/>
    </source>
</evidence>
<dbReference type="EMBL" id="JAADJZ010000019">
    <property type="protein sequence ID" value="KAF2868475.1"/>
    <property type="molecule type" value="Genomic_DNA"/>
</dbReference>
<feature type="region of interest" description="Disordered" evidence="1">
    <location>
        <begin position="1"/>
        <end position="25"/>
    </location>
</feature>
<dbReference type="AlphaFoldDB" id="A0A7C8M636"/>
<reference evidence="2 3" key="1">
    <citation type="submission" date="2020-01" db="EMBL/GenBank/DDBJ databases">
        <authorList>
            <consortium name="DOE Joint Genome Institute"/>
            <person name="Haridas S."/>
            <person name="Albert R."/>
            <person name="Binder M."/>
            <person name="Bloem J."/>
            <person name="Labutti K."/>
            <person name="Salamov A."/>
            <person name="Andreopoulos B."/>
            <person name="Baker S.E."/>
            <person name="Barry K."/>
            <person name="Bills G."/>
            <person name="Bluhm B.H."/>
            <person name="Cannon C."/>
            <person name="Castanera R."/>
            <person name="Culley D.E."/>
            <person name="Daum C."/>
            <person name="Ezra D."/>
            <person name="Gonzalez J.B."/>
            <person name="Henrissat B."/>
            <person name="Kuo A."/>
            <person name="Liang C."/>
            <person name="Lipzen A."/>
            <person name="Lutzoni F."/>
            <person name="Magnuson J."/>
            <person name="Mondo S."/>
            <person name="Nolan M."/>
            <person name="Ohm R."/>
            <person name="Pangilinan J."/>
            <person name="Park H.-J.H."/>
            <person name="Ramirez L."/>
            <person name="Alfaro M."/>
            <person name="Sun H."/>
            <person name="Tritt A."/>
            <person name="Yoshinaga Y."/>
            <person name="Zwiers L.-H.L."/>
            <person name="Turgeon B.G."/>
            <person name="Goodwin S.B."/>
            <person name="Spatafora J.W."/>
            <person name="Crous P.W."/>
            <person name="Grigoriev I.V."/>
        </authorList>
    </citation>
    <scope>NUCLEOTIDE SEQUENCE [LARGE SCALE GENOMIC DNA]</scope>
    <source>
        <strain evidence="2 3">CBS 611.86</strain>
    </source>
</reference>
<feature type="compositionally biased region" description="Pro residues" evidence="1">
    <location>
        <begin position="1"/>
        <end position="12"/>
    </location>
</feature>
<gene>
    <name evidence="2" type="ORF">BDV95DRAFT_579915</name>
</gene>
<dbReference type="Proteomes" id="UP000481861">
    <property type="component" value="Unassembled WGS sequence"/>
</dbReference>
<organism evidence="2 3">
    <name type="scientific">Massariosphaeria phaeospora</name>
    <dbReference type="NCBI Taxonomy" id="100035"/>
    <lineage>
        <taxon>Eukaryota</taxon>
        <taxon>Fungi</taxon>
        <taxon>Dikarya</taxon>
        <taxon>Ascomycota</taxon>
        <taxon>Pezizomycotina</taxon>
        <taxon>Dothideomycetes</taxon>
        <taxon>Pleosporomycetidae</taxon>
        <taxon>Pleosporales</taxon>
        <taxon>Pleosporales incertae sedis</taxon>
        <taxon>Massariosphaeria</taxon>
    </lineage>
</organism>
<evidence type="ECO:0000256" key="1">
    <source>
        <dbReference type="SAM" id="MobiDB-lite"/>
    </source>
</evidence>
<comment type="caution">
    <text evidence="2">The sequence shown here is derived from an EMBL/GenBank/DDBJ whole genome shotgun (WGS) entry which is preliminary data.</text>
</comment>